<organism evidence="2 3">
    <name type="scientific">Paenibacillus lutrae</name>
    <dbReference type="NCBI Taxonomy" id="2078573"/>
    <lineage>
        <taxon>Bacteria</taxon>
        <taxon>Bacillati</taxon>
        <taxon>Bacillota</taxon>
        <taxon>Bacilli</taxon>
        <taxon>Bacillales</taxon>
        <taxon>Paenibacillaceae</taxon>
        <taxon>Paenibacillus</taxon>
    </lineage>
</organism>
<dbReference type="Gene3D" id="3.90.70.10">
    <property type="entry name" value="Cysteine proteinases"/>
    <property type="match status" value="1"/>
</dbReference>
<comment type="caution">
    <text evidence="2">The sequence shown here is derived from an EMBL/GenBank/DDBJ whole genome shotgun (WGS) entry which is preliminary data.</text>
</comment>
<dbReference type="OrthoDB" id="1164310at2"/>
<reference evidence="2 3" key="1">
    <citation type="journal article" date="2019" name="Microorganisms">
        <title>Paenibacillus lutrae sp. nov., A Chitinolytic Species Isolated from A River Otter in Castril Natural Park, Granada, Spain.</title>
        <authorList>
            <person name="Rodriguez M."/>
            <person name="Reina J.C."/>
            <person name="Bejar V."/>
            <person name="Llamas I."/>
        </authorList>
    </citation>
    <scope>NUCLEOTIDE SEQUENCE [LARGE SCALE GENOMIC DNA]</scope>
    <source>
        <strain evidence="2 3">N10</strain>
    </source>
</reference>
<evidence type="ECO:0000313" key="3">
    <source>
        <dbReference type="Proteomes" id="UP000490800"/>
    </source>
</evidence>
<evidence type="ECO:0000259" key="1">
    <source>
        <dbReference type="Pfam" id="PF13529"/>
    </source>
</evidence>
<dbReference type="InterPro" id="IPR039564">
    <property type="entry name" value="Peptidase_C39-like"/>
</dbReference>
<protein>
    <recommendedName>
        <fullName evidence="1">Peptidase C39-like domain-containing protein</fullName>
    </recommendedName>
</protein>
<dbReference type="AlphaFoldDB" id="A0A7X3FGL1"/>
<evidence type="ECO:0000313" key="2">
    <source>
        <dbReference type="EMBL" id="MVO99277.1"/>
    </source>
</evidence>
<dbReference type="Pfam" id="PF13529">
    <property type="entry name" value="Peptidase_C39_2"/>
    <property type="match status" value="1"/>
</dbReference>
<dbReference type="PANTHER" id="PTHR37806">
    <property type="entry name" value="LMO0724 PROTEIN"/>
    <property type="match status" value="1"/>
</dbReference>
<sequence length="264" mass="29149">MKVTLGFFVILGLLFSGGFMSVMLYAKITGQDVQTVMAIDAKPEETPPVPEPPQPIAAAVQERKSKVLLDAPVIAQKPELPSGCEVTSLAMLLQYKGIQIDKMTLYDQMPKDTTPIVWTKDGSSIQSWGHPNIGYVGDATGKSKGFGIYHKGLFPLLQQHVPSAIDLTGKSFDSYEQHVSEGRPVVVWTTIGFGMPTNWTDWNTSIGMIRTTFSEHAVLMVGYDETAVYVNDPWDGTKNLRIDKKQFIRVWEAMGKQGLSYSAD</sequence>
<feature type="domain" description="Peptidase C39-like" evidence="1">
    <location>
        <begin position="69"/>
        <end position="234"/>
    </location>
</feature>
<dbReference type="Proteomes" id="UP000490800">
    <property type="component" value="Unassembled WGS sequence"/>
</dbReference>
<proteinExistence type="predicted"/>
<name>A0A7X3FGL1_9BACL</name>
<accession>A0A7X3FGL1</accession>
<dbReference type="PANTHER" id="PTHR37806:SF1">
    <property type="entry name" value="PEPTIDASE C39-LIKE DOMAIN-CONTAINING PROTEIN"/>
    <property type="match status" value="1"/>
</dbReference>
<keyword evidence="3" id="KW-1185">Reference proteome</keyword>
<dbReference type="EMBL" id="RHLK01000003">
    <property type="protein sequence ID" value="MVO99277.1"/>
    <property type="molecule type" value="Genomic_DNA"/>
</dbReference>
<gene>
    <name evidence="2" type="ORF">EDM21_07000</name>
</gene>